<evidence type="ECO:0000313" key="1">
    <source>
        <dbReference type="EMBL" id="KAI3672548.1"/>
    </source>
</evidence>
<reference evidence="1 2" key="2">
    <citation type="journal article" date="2022" name="Mol. Ecol. Resour.">
        <title>The genomes of chicory, endive, great burdock and yacon provide insights into Asteraceae paleo-polyploidization history and plant inulin production.</title>
        <authorList>
            <person name="Fan W."/>
            <person name="Wang S."/>
            <person name="Wang H."/>
            <person name="Wang A."/>
            <person name="Jiang F."/>
            <person name="Liu H."/>
            <person name="Zhao H."/>
            <person name="Xu D."/>
            <person name="Zhang Y."/>
        </authorList>
    </citation>
    <scope>NUCLEOTIDE SEQUENCE [LARGE SCALE GENOMIC DNA]</scope>
    <source>
        <strain evidence="2">cv. Niubang</strain>
    </source>
</reference>
<proteinExistence type="predicted"/>
<dbReference type="EMBL" id="CM042061">
    <property type="protein sequence ID" value="KAI3672548.1"/>
    <property type="molecule type" value="Genomic_DNA"/>
</dbReference>
<protein>
    <submittedName>
        <fullName evidence="1">Uncharacterized protein</fullName>
    </submittedName>
</protein>
<gene>
    <name evidence="1" type="ORF">L6452_38638</name>
</gene>
<keyword evidence="2" id="KW-1185">Reference proteome</keyword>
<accession>A0ACB8XR98</accession>
<name>A0ACB8XR98_ARCLA</name>
<dbReference type="Proteomes" id="UP001055879">
    <property type="component" value="Linkage Group LG15"/>
</dbReference>
<organism evidence="1 2">
    <name type="scientific">Arctium lappa</name>
    <name type="common">Greater burdock</name>
    <name type="synonym">Lappa major</name>
    <dbReference type="NCBI Taxonomy" id="4217"/>
    <lineage>
        <taxon>Eukaryota</taxon>
        <taxon>Viridiplantae</taxon>
        <taxon>Streptophyta</taxon>
        <taxon>Embryophyta</taxon>
        <taxon>Tracheophyta</taxon>
        <taxon>Spermatophyta</taxon>
        <taxon>Magnoliopsida</taxon>
        <taxon>eudicotyledons</taxon>
        <taxon>Gunneridae</taxon>
        <taxon>Pentapetalae</taxon>
        <taxon>asterids</taxon>
        <taxon>campanulids</taxon>
        <taxon>Asterales</taxon>
        <taxon>Asteraceae</taxon>
        <taxon>Carduoideae</taxon>
        <taxon>Cardueae</taxon>
        <taxon>Arctiinae</taxon>
        <taxon>Arctium</taxon>
    </lineage>
</organism>
<sequence length="150" mass="17084">MTIDSVVLDDERPASSHHSTVSTKRSVIPKDQIRTTNLFYDRSVDGPGTFRRRNGKEKLAWEVKGSSDEKKDHKSFVITPTAKKNNNAYEEQVQVRIPWSAFKCQRHAVQPLTSSEDLVSIGRCWGDDCWVIDQHLPKLKRGAGCYAIRK</sequence>
<evidence type="ECO:0000313" key="2">
    <source>
        <dbReference type="Proteomes" id="UP001055879"/>
    </source>
</evidence>
<reference evidence="2" key="1">
    <citation type="journal article" date="2022" name="Mol. Ecol. Resour.">
        <title>The genomes of chicory, endive, great burdock and yacon provide insights into Asteraceae palaeo-polyploidization history and plant inulin production.</title>
        <authorList>
            <person name="Fan W."/>
            <person name="Wang S."/>
            <person name="Wang H."/>
            <person name="Wang A."/>
            <person name="Jiang F."/>
            <person name="Liu H."/>
            <person name="Zhao H."/>
            <person name="Xu D."/>
            <person name="Zhang Y."/>
        </authorList>
    </citation>
    <scope>NUCLEOTIDE SEQUENCE [LARGE SCALE GENOMIC DNA]</scope>
    <source>
        <strain evidence="2">cv. Niubang</strain>
    </source>
</reference>
<comment type="caution">
    <text evidence="1">The sequence shown here is derived from an EMBL/GenBank/DDBJ whole genome shotgun (WGS) entry which is preliminary data.</text>
</comment>